<dbReference type="PATRIC" id="fig|1619123.3.peg.393"/>
<evidence type="ECO:0000313" key="1">
    <source>
        <dbReference type="EMBL" id="KKS03102.1"/>
    </source>
</evidence>
<gene>
    <name evidence="1" type="ORF">UU55_C0005G0010</name>
</gene>
<dbReference type="InterPro" id="IPR018669">
    <property type="entry name" value="Toxin_HigB"/>
</dbReference>
<reference evidence="1 2" key="1">
    <citation type="journal article" date="2015" name="Nature">
        <title>rRNA introns, odd ribosomes, and small enigmatic genomes across a large radiation of phyla.</title>
        <authorList>
            <person name="Brown C.T."/>
            <person name="Hug L.A."/>
            <person name="Thomas B.C."/>
            <person name="Sharon I."/>
            <person name="Castelle C.J."/>
            <person name="Singh A."/>
            <person name="Wilkins M.J."/>
            <person name="Williams K.H."/>
            <person name="Banfield J.F."/>
        </authorList>
    </citation>
    <scope>NUCLEOTIDE SEQUENCE [LARGE SCALE GENOMIC DNA]</scope>
</reference>
<evidence type="ECO:0008006" key="3">
    <source>
        <dbReference type="Google" id="ProtNLM"/>
    </source>
</evidence>
<organism evidence="1 2">
    <name type="scientific">candidate division WWE3 bacterium GW2011_GWC2_41_23</name>
    <dbReference type="NCBI Taxonomy" id="1619123"/>
    <lineage>
        <taxon>Bacteria</taxon>
        <taxon>Katanobacteria</taxon>
    </lineage>
</organism>
<dbReference type="GO" id="GO:0004519">
    <property type="term" value="F:endonuclease activity"/>
    <property type="evidence" value="ECO:0007669"/>
    <property type="project" value="InterPro"/>
</dbReference>
<comment type="caution">
    <text evidence="1">The sequence shown here is derived from an EMBL/GenBank/DDBJ whole genome shotgun (WGS) entry which is preliminary data.</text>
</comment>
<dbReference type="AlphaFoldDB" id="A0A0G0VTV5"/>
<evidence type="ECO:0000313" key="2">
    <source>
        <dbReference type="Proteomes" id="UP000033947"/>
    </source>
</evidence>
<proteinExistence type="predicted"/>
<protein>
    <recommendedName>
        <fullName evidence="3">Toxin-antitoxin system, toxin component, RelE family</fullName>
    </recommendedName>
</protein>
<dbReference type="EMBL" id="LCBB01000005">
    <property type="protein sequence ID" value="KKS03102.1"/>
    <property type="molecule type" value="Genomic_DNA"/>
</dbReference>
<dbReference type="GO" id="GO:0003723">
    <property type="term" value="F:RNA binding"/>
    <property type="evidence" value="ECO:0007669"/>
    <property type="project" value="InterPro"/>
</dbReference>
<dbReference type="Proteomes" id="UP000033947">
    <property type="component" value="Unassembled WGS sequence"/>
</dbReference>
<dbReference type="GO" id="GO:0110001">
    <property type="term" value="C:toxin-antitoxin complex"/>
    <property type="evidence" value="ECO:0007669"/>
    <property type="project" value="InterPro"/>
</dbReference>
<sequence length="94" mass="10782">MQLVGKNRLYAQKMRHAECQKQLSAWEAEIASAEWGSPSDLKLRYPTASILHGNQVVFNIKGNKYRLLTKISFKNAIVTVINFGTHSEYSKWKL</sequence>
<dbReference type="Pfam" id="PF09907">
    <property type="entry name" value="HigB_toxin"/>
    <property type="match status" value="1"/>
</dbReference>
<accession>A0A0G0VTV5</accession>
<name>A0A0G0VTV5_UNCKA</name>